<evidence type="ECO:0000313" key="3">
    <source>
        <dbReference type="EMBL" id="KAK9815419.1"/>
    </source>
</evidence>
<proteinExistence type="inferred from homology"/>
<sequence>MKDLRGSMPASASLLAGDPVVNGQPPDRPHCPSNRRHYASRVTARAAAAQTADGVALPAGYVWYETMIVMRPDMTDEERDVELAKFEAFLNKSECQHIKALVRGRQRLSYPMKGFWDGIYVMYTYASKRSVSQSVQKLLSTPVVGAENNILRHLTFCS</sequence>
<dbReference type="GO" id="GO:0005840">
    <property type="term" value="C:ribosome"/>
    <property type="evidence" value="ECO:0007669"/>
    <property type="project" value="InterPro"/>
</dbReference>
<dbReference type="AlphaFoldDB" id="A0AAW1Q517"/>
<dbReference type="PANTHER" id="PTHR21011">
    <property type="entry name" value="MITOCHONDRIAL 28S RIBOSOMAL PROTEIN S6"/>
    <property type="match status" value="1"/>
</dbReference>
<dbReference type="SUPFAM" id="SSF54995">
    <property type="entry name" value="Ribosomal protein S6"/>
    <property type="match status" value="1"/>
</dbReference>
<name>A0AAW1Q517_9CHLO</name>
<dbReference type="EMBL" id="JALJOR010000006">
    <property type="protein sequence ID" value="KAK9815419.1"/>
    <property type="molecule type" value="Genomic_DNA"/>
</dbReference>
<reference evidence="3 4" key="1">
    <citation type="journal article" date="2024" name="Nat. Commun.">
        <title>Phylogenomics reveals the evolutionary origins of lichenization in chlorophyte algae.</title>
        <authorList>
            <person name="Puginier C."/>
            <person name="Libourel C."/>
            <person name="Otte J."/>
            <person name="Skaloud P."/>
            <person name="Haon M."/>
            <person name="Grisel S."/>
            <person name="Petersen M."/>
            <person name="Berrin J.G."/>
            <person name="Delaux P.M."/>
            <person name="Dal Grande F."/>
            <person name="Keller J."/>
        </authorList>
    </citation>
    <scope>NUCLEOTIDE SEQUENCE [LARGE SCALE GENOMIC DNA]</scope>
    <source>
        <strain evidence="3 4">SAG 2043</strain>
    </source>
</reference>
<dbReference type="InterPro" id="IPR000529">
    <property type="entry name" value="Ribosomal_bS6"/>
</dbReference>
<dbReference type="InterPro" id="IPR035980">
    <property type="entry name" value="Ribosomal_bS6_sf"/>
</dbReference>
<evidence type="ECO:0000256" key="1">
    <source>
        <dbReference type="ARBA" id="ARBA00009512"/>
    </source>
</evidence>
<comment type="similarity">
    <text evidence="1">Belongs to the bacterial ribosomal protein bS6 family.</text>
</comment>
<organism evidence="3 4">
    <name type="scientific">[Myrmecia] bisecta</name>
    <dbReference type="NCBI Taxonomy" id="41462"/>
    <lineage>
        <taxon>Eukaryota</taxon>
        <taxon>Viridiplantae</taxon>
        <taxon>Chlorophyta</taxon>
        <taxon>core chlorophytes</taxon>
        <taxon>Trebouxiophyceae</taxon>
        <taxon>Trebouxiales</taxon>
        <taxon>Trebouxiaceae</taxon>
        <taxon>Myrmecia</taxon>
    </lineage>
</organism>
<dbReference type="GO" id="GO:0006412">
    <property type="term" value="P:translation"/>
    <property type="evidence" value="ECO:0007669"/>
    <property type="project" value="InterPro"/>
</dbReference>
<dbReference type="PANTHER" id="PTHR21011:SF16">
    <property type="entry name" value="SMALL RIBOSOMAL SUBUNIT PROTEIN BS6C ALPHA"/>
    <property type="match status" value="1"/>
</dbReference>
<dbReference type="GO" id="GO:0070181">
    <property type="term" value="F:small ribosomal subunit rRNA binding"/>
    <property type="evidence" value="ECO:0007669"/>
    <property type="project" value="TreeGrafter"/>
</dbReference>
<keyword evidence="4" id="KW-1185">Reference proteome</keyword>
<gene>
    <name evidence="3" type="ORF">WJX72_003375</name>
</gene>
<dbReference type="Gene3D" id="3.30.70.60">
    <property type="match status" value="1"/>
</dbReference>
<dbReference type="Proteomes" id="UP001489004">
    <property type="component" value="Unassembled WGS sequence"/>
</dbReference>
<dbReference type="Pfam" id="PF01250">
    <property type="entry name" value="Ribosomal_S6"/>
    <property type="match status" value="1"/>
</dbReference>
<accession>A0AAW1Q517</accession>
<evidence type="ECO:0000256" key="2">
    <source>
        <dbReference type="SAM" id="MobiDB-lite"/>
    </source>
</evidence>
<comment type="caution">
    <text evidence="3">The sequence shown here is derived from an EMBL/GenBank/DDBJ whole genome shotgun (WGS) entry which is preliminary data.</text>
</comment>
<feature type="region of interest" description="Disordered" evidence="2">
    <location>
        <begin position="1"/>
        <end position="35"/>
    </location>
</feature>
<protein>
    <recommendedName>
        <fullName evidence="5">30S ribosomal protein S6</fullName>
    </recommendedName>
</protein>
<dbReference type="InterPro" id="IPR014717">
    <property type="entry name" value="Transl_elong_EF1B/ribsomal_bS6"/>
</dbReference>
<evidence type="ECO:0008006" key="5">
    <source>
        <dbReference type="Google" id="ProtNLM"/>
    </source>
</evidence>
<evidence type="ECO:0000313" key="4">
    <source>
        <dbReference type="Proteomes" id="UP001489004"/>
    </source>
</evidence>
<dbReference type="GO" id="GO:0003735">
    <property type="term" value="F:structural constituent of ribosome"/>
    <property type="evidence" value="ECO:0007669"/>
    <property type="project" value="InterPro"/>
</dbReference>